<organism evidence="1 2">
    <name type="scientific">Candidatus Woesebacteria bacterium GW2011_GWB1_38_5b</name>
    <dbReference type="NCBI Taxonomy" id="1618569"/>
    <lineage>
        <taxon>Bacteria</taxon>
        <taxon>Candidatus Woeseibacteriota</taxon>
    </lineage>
</organism>
<dbReference type="AlphaFoldDB" id="A0A0G0N9M2"/>
<dbReference type="PATRIC" id="fig|1618569.3.peg.946"/>
<evidence type="ECO:0000313" key="1">
    <source>
        <dbReference type="EMBL" id="KKQ73811.1"/>
    </source>
</evidence>
<name>A0A0G0N9M2_9BACT</name>
<protein>
    <submittedName>
        <fullName evidence="1">Phosphorylase</fullName>
    </submittedName>
</protein>
<gene>
    <name evidence="1" type="ORF">US96_C0051G0004</name>
</gene>
<dbReference type="InterPro" id="IPR052182">
    <property type="entry name" value="Glycogen/Maltodextrin_Phosph"/>
</dbReference>
<sequence length="317" mass="35570">MSGKSPKSVAYFCAEFGIDSNTPTYAGGLGILAGDTLKEAADRDYPMTGIGLLYQGKMFIQRINQDGWQTEEVSLYDPASACLRRVTQGGKPMYVVANFGGQEIYITSYQIRVGDHTNLYLLTSDSHKNPDDWRSIMSADYWGDPETQIRQQLVLGIGGVKLLEKLKIKTDYYHFNEGRPCFAVWEIISQLMSNSKLSFEEALVEAKEKIIYTNHTLLKSGNLQYSTDLVKKYAESFAQSMNINSDQLISAGKLEDQSQFGITQYSMNISSKITAVSKIHGELCQKQWPAVKWSAITNGVHLPSWQNTHFRDPNLSN</sequence>
<dbReference type="GO" id="GO:0004645">
    <property type="term" value="F:1,4-alpha-oligoglucan phosphorylase activity"/>
    <property type="evidence" value="ECO:0007669"/>
    <property type="project" value="InterPro"/>
</dbReference>
<reference evidence="1 2" key="1">
    <citation type="journal article" date="2015" name="Nature">
        <title>rRNA introns, odd ribosomes, and small enigmatic genomes across a large radiation of phyla.</title>
        <authorList>
            <person name="Brown C.T."/>
            <person name="Hug L.A."/>
            <person name="Thomas B.C."/>
            <person name="Sharon I."/>
            <person name="Castelle C.J."/>
            <person name="Singh A."/>
            <person name="Wilkins M.J."/>
            <person name="Williams K.H."/>
            <person name="Banfield J.F."/>
        </authorList>
    </citation>
    <scope>NUCLEOTIDE SEQUENCE [LARGE SCALE GENOMIC DNA]</scope>
</reference>
<dbReference type="NCBIfam" id="TIGR02094">
    <property type="entry name" value="more_P_ylases"/>
    <property type="match status" value="1"/>
</dbReference>
<dbReference type="GO" id="GO:0030170">
    <property type="term" value="F:pyridoxal phosphate binding"/>
    <property type="evidence" value="ECO:0007669"/>
    <property type="project" value="InterPro"/>
</dbReference>
<comment type="caution">
    <text evidence="1">The sequence shown here is derived from an EMBL/GenBank/DDBJ whole genome shotgun (WGS) entry which is preliminary data.</text>
</comment>
<dbReference type="PANTHER" id="PTHR42655:SF1">
    <property type="entry name" value="GLYCOGEN PHOSPHORYLASE"/>
    <property type="match status" value="1"/>
</dbReference>
<evidence type="ECO:0000313" key="2">
    <source>
        <dbReference type="Proteomes" id="UP000034181"/>
    </source>
</evidence>
<dbReference type="GO" id="GO:0005975">
    <property type="term" value="P:carbohydrate metabolic process"/>
    <property type="evidence" value="ECO:0007669"/>
    <property type="project" value="InterPro"/>
</dbReference>
<dbReference type="Proteomes" id="UP000034181">
    <property type="component" value="Unassembled WGS sequence"/>
</dbReference>
<dbReference type="EMBL" id="LBUZ01000051">
    <property type="protein sequence ID" value="KKQ73811.1"/>
    <property type="molecule type" value="Genomic_DNA"/>
</dbReference>
<dbReference type="Gene3D" id="3.40.50.2000">
    <property type="entry name" value="Glycogen Phosphorylase B"/>
    <property type="match status" value="2"/>
</dbReference>
<accession>A0A0G0N9M2</accession>
<dbReference type="PANTHER" id="PTHR42655">
    <property type="entry name" value="GLYCOGEN PHOSPHORYLASE"/>
    <property type="match status" value="1"/>
</dbReference>
<proteinExistence type="predicted"/>
<dbReference type="SUPFAM" id="SSF53756">
    <property type="entry name" value="UDP-Glycosyltransferase/glycogen phosphorylase"/>
    <property type="match status" value="1"/>
</dbReference>
<dbReference type="InterPro" id="IPR011834">
    <property type="entry name" value="Agluc_phsphrylas"/>
</dbReference>